<feature type="region of interest" description="Disordered" evidence="1">
    <location>
        <begin position="108"/>
        <end position="132"/>
    </location>
</feature>
<gene>
    <name evidence="3" type="ORF">BO80DRAFT_129107</name>
</gene>
<keyword evidence="4" id="KW-1185">Reference proteome</keyword>
<dbReference type="InterPro" id="IPR036282">
    <property type="entry name" value="Glutathione-S-Trfase_C_sf"/>
</dbReference>
<feature type="domain" description="GST C-terminal" evidence="2">
    <location>
        <begin position="84"/>
        <end position="218"/>
    </location>
</feature>
<dbReference type="Proteomes" id="UP000249402">
    <property type="component" value="Unassembled WGS sequence"/>
</dbReference>
<dbReference type="Pfam" id="PF00043">
    <property type="entry name" value="GST_C"/>
    <property type="match status" value="1"/>
</dbReference>
<proteinExistence type="predicted"/>
<dbReference type="InterPro" id="IPR004046">
    <property type="entry name" value="GST_C"/>
</dbReference>
<dbReference type="GeneID" id="37218432"/>
<dbReference type="AlphaFoldDB" id="A0A395GWB1"/>
<keyword evidence="3" id="KW-0808">Transferase</keyword>
<dbReference type="OrthoDB" id="422574at2759"/>
<reference evidence="3 4" key="1">
    <citation type="submission" date="2018-02" db="EMBL/GenBank/DDBJ databases">
        <title>The genomes of Aspergillus section Nigri reveals drivers in fungal speciation.</title>
        <authorList>
            <consortium name="DOE Joint Genome Institute"/>
            <person name="Vesth T.C."/>
            <person name="Nybo J."/>
            <person name="Theobald S."/>
            <person name="Brandl J."/>
            <person name="Frisvad J.C."/>
            <person name="Nielsen K.F."/>
            <person name="Lyhne E.K."/>
            <person name="Kogle M.E."/>
            <person name="Kuo A."/>
            <person name="Riley R."/>
            <person name="Clum A."/>
            <person name="Nolan M."/>
            <person name="Lipzen A."/>
            <person name="Salamov A."/>
            <person name="Henrissat B."/>
            <person name="Wiebenga A."/>
            <person name="De vries R.P."/>
            <person name="Grigoriev I.V."/>
            <person name="Mortensen U.H."/>
            <person name="Andersen M.R."/>
            <person name="Baker S.E."/>
        </authorList>
    </citation>
    <scope>NUCLEOTIDE SEQUENCE [LARGE SCALE GENOMIC DNA]</scope>
    <source>
        <strain evidence="3 4">CBS 121593</strain>
    </source>
</reference>
<dbReference type="EMBL" id="KZ824447">
    <property type="protein sequence ID" value="RAK99384.1"/>
    <property type="molecule type" value="Genomic_DNA"/>
</dbReference>
<evidence type="ECO:0000256" key="1">
    <source>
        <dbReference type="SAM" id="MobiDB-lite"/>
    </source>
</evidence>
<dbReference type="STRING" id="1448316.A0A395GWB1"/>
<dbReference type="VEuPathDB" id="FungiDB:BO80DRAFT_129107"/>
<evidence type="ECO:0000313" key="4">
    <source>
        <dbReference type="Proteomes" id="UP000249402"/>
    </source>
</evidence>
<dbReference type="RefSeq" id="XP_025573712.1">
    <property type="nucleotide sequence ID" value="XM_025713567.1"/>
</dbReference>
<protein>
    <submittedName>
        <fullName evidence="3">Glutathione S-transferase</fullName>
    </submittedName>
</protein>
<accession>A0A395GWB1</accession>
<dbReference type="PANTHER" id="PTHR44051:SF8">
    <property type="entry name" value="GLUTATHIONE S-TRANSFERASE GSTA"/>
    <property type="match status" value="1"/>
</dbReference>
<dbReference type="PANTHER" id="PTHR44051">
    <property type="entry name" value="GLUTATHIONE S-TRANSFERASE-RELATED"/>
    <property type="match status" value="1"/>
</dbReference>
<dbReference type="SUPFAM" id="SSF47616">
    <property type="entry name" value="GST C-terminal domain-like"/>
    <property type="match status" value="1"/>
</dbReference>
<evidence type="ECO:0000259" key="2">
    <source>
        <dbReference type="PROSITE" id="PS50405"/>
    </source>
</evidence>
<sequence>MNVFNDQPSTLTLTTPKGSTTGTTIAILLEELHLPYHLHFNIAQTTLTDIHRTGHSTTLDTFDSITSYLLTQYDESHRFSYPAGSPECAAVRERVQMLMVRMGGHHSRSHSLAHSHSEDGQNDGGDGNGSEESIPSVRKILSLYLHLEEYLQKTRKRYLVGEKCTLADFAHFPYVAAAGVYGLDLERFPELTAWYDRLARQGAVRKGMEAVGLRVDSS</sequence>
<dbReference type="Gene3D" id="1.20.1050.130">
    <property type="match status" value="1"/>
</dbReference>
<dbReference type="GO" id="GO:0016740">
    <property type="term" value="F:transferase activity"/>
    <property type="evidence" value="ECO:0007669"/>
    <property type="project" value="UniProtKB-KW"/>
</dbReference>
<name>A0A395GWB1_9EURO</name>
<dbReference type="InterPro" id="IPR010987">
    <property type="entry name" value="Glutathione-S-Trfase_C-like"/>
</dbReference>
<evidence type="ECO:0000313" key="3">
    <source>
        <dbReference type="EMBL" id="RAK99384.1"/>
    </source>
</evidence>
<organism evidence="3 4">
    <name type="scientific">Aspergillus ibericus CBS 121593</name>
    <dbReference type="NCBI Taxonomy" id="1448316"/>
    <lineage>
        <taxon>Eukaryota</taxon>
        <taxon>Fungi</taxon>
        <taxon>Dikarya</taxon>
        <taxon>Ascomycota</taxon>
        <taxon>Pezizomycotina</taxon>
        <taxon>Eurotiomycetes</taxon>
        <taxon>Eurotiomycetidae</taxon>
        <taxon>Eurotiales</taxon>
        <taxon>Aspergillaceae</taxon>
        <taxon>Aspergillus</taxon>
        <taxon>Aspergillus subgen. Circumdati</taxon>
    </lineage>
</organism>
<dbReference type="PROSITE" id="PS50405">
    <property type="entry name" value="GST_CTER"/>
    <property type="match status" value="1"/>
</dbReference>